<dbReference type="Proteomes" id="UP000231201">
    <property type="component" value="Unassembled WGS sequence"/>
</dbReference>
<dbReference type="InterPro" id="IPR029044">
    <property type="entry name" value="Nucleotide-diphossugar_trans"/>
</dbReference>
<dbReference type="Gene3D" id="3.90.550.10">
    <property type="entry name" value="Spore Coat Polysaccharide Biosynthesis Protein SpsA, Chain A"/>
    <property type="match status" value="1"/>
</dbReference>
<accession>A0A2M8TNU6</accession>
<dbReference type="Pfam" id="PF10111">
    <property type="entry name" value="Glyco_tranf_2_2"/>
    <property type="match status" value="1"/>
</dbReference>
<name>A0A2M8TNU6_PREIN</name>
<dbReference type="EMBL" id="PENH01000001">
    <property type="protein sequence ID" value="PJI25599.1"/>
    <property type="molecule type" value="Genomic_DNA"/>
</dbReference>
<evidence type="ECO:0000259" key="1">
    <source>
        <dbReference type="Pfam" id="PF10111"/>
    </source>
</evidence>
<proteinExistence type="predicted"/>
<evidence type="ECO:0000313" key="3">
    <source>
        <dbReference type="Proteomes" id="UP000231201"/>
    </source>
</evidence>
<comment type="caution">
    <text evidence="2">The sequence shown here is derived from an EMBL/GenBank/DDBJ whole genome shotgun (WGS) entry which is preliminary data.</text>
</comment>
<dbReference type="AlphaFoldDB" id="A0A2M8TNU6"/>
<evidence type="ECO:0000313" key="2">
    <source>
        <dbReference type="EMBL" id="PJI25599.1"/>
    </source>
</evidence>
<reference evidence="2 3" key="1">
    <citation type="submission" date="2017-11" db="EMBL/GenBank/DDBJ databases">
        <title>Genome sequencing of Prevotella intermedia KCOM 2833.</title>
        <authorList>
            <person name="Kook J.-K."/>
            <person name="Park S.-N."/>
            <person name="Lim Y.K."/>
        </authorList>
    </citation>
    <scope>NUCLEOTIDE SEQUENCE [LARGE SCALE GENOMIC DNA]</scope>
    <source>
        <strain evidence="2 3">KCOM 2833</strain>
    </source>
</reference>
<feature type="domain" description="Glycosyltransferase 2-like prokaryotic type" evidence="1">
    <location>
        <begin position="29"/>
        <end position="212"/>
    </location>
</feature>
<dbReference type="InterPro" id="IPR019290">
    <property type="entry name" value="GlycosylTrfase-like_prok"/>
</dbReference>
<protein>
    <recommendedName>
        <fullName evidence="1">Glycosyltransferase 2-like prokaryotic type domain-containing protein</fullName>
    </recommendedName>
</protein>
<dbReference type="SUPFAM" id="SSF53448">
    <property type="entry name" value="Nucleotide-diphospho-sugar transferases"/>
    <property type="match status" value="1"/>
</dbReference>
<sequence>MKINLKDTTFVFVIRLDSIERLENLLIVIFNINKYFDTNIAIIEGANHNNSILASLLPRKVSYTFVNDMDDIFHRTVYYNRLTRENNTPIIAIWDSDTIIDKKSIMEAVNILRSRQADIAYPYNGIVYQTSDILRRYYLNTKDIKVLYKNLNKLDFLYNQPMYGGAVFVNRNKYIDAGMENERHYGWGNEDYDSYNRFKNLGYNIYRVDTPLFHLCHPRKENSSFRSKIFHQISSNELYRISNSSKEELQDYIKSFKYE</sequence>
<gene>
    <name evidence="2" type="ORF">CTM59_05870</name>
</gene>
<dbReference type="RefSeq" id="WP_088438435.1">
    <property type="nucleotide sequence ID" value="NZ_JAWUZY010000028.1"/>
</dbReference>
<organism evidence="2 3">
    <name type="scientific">Prevotella intermedia</name>
    <dbReference type="NCBI Taxonomy" id="28131"/>
    <lineage>
        <taxon>Bacteria</taxon>
        <taxon>Pseudomonadati</taxon>
        <taxon>Bacteroidota</taxon>
        <taxon>Bacteroidia</taxon>
        <taxon>Bacteroidales</taxon>
        <taxon>Prevotellaceae</taxon>
        <taxon>Prevotella</taxon>
    </lineage>
</organism>